<dbReference type="NCBIfam" id="NF033542">
    <property type="entry name" value="transpos_IS110"/>
    <property type="match status" value="1"/>
</dbReference>
<dbReference type="GO" id="GO:0004803">
    <property type="term" value="F:transposase activity"/>
    <property type="evidence" value="ECO:0007669"/>
    <property type="project" value="InterPro"/>
</dbReference>
<protein>
    <submittedName>
        <fullName evidence="4">IS110 family transposase</fullName>
    </submittedName>
</protein>
<dbReference type="InterPro" id="IPR047650">
    <property type="entry name" value="Transpos_IS110"/>
</dbReference>
<dbReference type="InterPro" id="IPR003346">
    <property type="entry name" value="Transposase_20"/>
</dbReference>
<evidence type="ECO:0000259" key="3">
    <source>
        <dbReference type="Pfam" id="PF02371"/>
    </source>
</evidence>
<dbReference type="AlphaFoldDB" id="A0A943I8D9"/>
<sequence length="370" mass="42508">MDLFNCHEPFFFPNNSDGFDSFIKAVKKFKSPRHIVGLEAIGHYGDNLISFLIKQDYEVALINPLTTDAKRKSKIRKTKNDKKDTFLICSVLFDRDYTKVTQHKLDMKQVRELTRYHSSITEDINQKKNRLQKCIDIVIPEFNSWFKTKYSKTYMAVLKEFGSSYNLAKANLTHLKNVLNPKNKGYHVEIDASSLRDNAKKSIGENNEVIALEIKMLIENIELLTSQLKTIDKKIEELDAKLDSLIFSIPGIGIYTGMSILSEIGDIHNFSSAVKVMGFAGVDPGTYQSGEYSAPQTALSKRGSRYLRKNLYQCILTVCKYNLTFNKYYKLKRSQGKSHRCAQGHSVRKLIRVIYKLLSENIPFDERQLI</sequence>
<gene>
    <name evidence="4" type="ORF">KHX14_09385</name>
</gene>
<evidence type="ECO:0000313" key="5">
    <source>
        <dbReference type="Proteomes" id="UP000751224"/>
    </source>
</evidence>
<keyword evidence="1" id="KW-0175">Coiled coil</keyword>
<proteinExistence type="predicted"/>
<accession>A0A943I8D9</accession>
<dbReference type="PANTHER" id="PTHR33055">
    <property type="entry name" value="TRANSPOSASE FOR INSERTION SEQUENCE ELEMENT IS1111A"/>
    <property type="match status" value="1"/>
</dbReference>
<dbReference type="Pfam" id="PF01548">
    <property type="entry name" value="DEDD_Tnp_IS110"/>
    <property type="match status" value="1"/>
</dbReference>
<dbReference type="RefSeq" id="WP_081723977.1">
    <property type="nucleotide sequence ID" value="NZ_JAGZCC010000071.1"/>
</dbReference>
<dbReference type="EMBL" id="JAGZCC010000071">
    <property type="protein sequence ID" value="MBS5589001.1"/>
    <property type="molecule type" value="Genomic_DNA"/>
</dbReference>
<feature type="domain" description="Transposase IS116/IS110/IS902 C-terminal" evidence="3">
    <location>
        <begin position="244"/>
        <end position="330"/>
    </location>
</feature>
<comment type="caution">
    <text evidence="4">The sequence shown here is derived from an EMBL/GenBank/DDBJ whole genome shotgun (WGS) entry which is preliminary data.</text>
</comment>
<feature type="coiled-coil region" evidence="1">
    <location>
        <begin position="214"/>
        <end position="241"/>
    </location>
</feature>
<name>A0A943I8D9_9FIRM</name>
<feature type="domain" description="Transposase IS110-like N-terminal" evidence="2">
    <location>
        <begin position="12"/>
        <end position="140"/>
    </location>
</feature>
<dbReference type="Proteomes" id="UP000751224">
    <property type="component" value="Unassembled WGS sequence"/>
</dbReference>
<dbReference type="PANTHER" id="PTHR33055:SF15">
    <property type="entry name" value="TRANSPOSASE-RELATED"/>
    <property type="match status" value="1"/>
</dbReference>
<evidence type="ECO:0000313" key="4">
    <source>
        <dbReference type="EMBL" id="MBS5589001.1"/>
    </source>
</evidence>
<dbReference type="GO" id="GO:0003677">
    <property type="term" value="F:DNA binding"/>
    <property type="evidence" value="ECO:0007669"/>
    <property type="project" value="InterPro"/>
</dbReference>
<evidence type="ECO:0000259" key="2">
    <source>
        <dbReference type="Pfam" id="PF01548"/>
    </source>
</evidence>
<evidence type="ECO:0000256" key="1">
    <source>
        <dbReference type="SAM" id="Coils"/>
    </source>
</evidence>
<reference evidence="4" key="1">
    <citation type="submission" date="2021-02" db="EMBL/GenBank/DDBJ databases">
        <title>Infant gut strain persistence is associated with maternal origin, phylogeny, and functional potential including surface adhesion and iron acquisition.</title>
        <authorList>
            <person name="Lou Y.C."/>
        </authorList>
    </citation>
    <scope>NUCLEOTIDE SEQUENCE</scope>
    <source>
        <strain evidence="4">L3_108_000G1_dasL3_108_000G1_metabat.metabat.11</strain>
    </source>
</reference>
<organism evidence="4 5">
    <name type="scientific">Thomasclavelia spiroformis</name>
    <dbReference type="NCBI Taxonomy" id="29348"/>
    <lineage>
        <taxon>Bacteria</taxon>
        <taxon>Bacillati</taxon>
        <taxon>Bacillota</taxon>
        <taxon>Erysipelotrichia</taxon>
        <taxon>Erysipelotrichales</taxon>
        <taxon>Coprobacillaceae</taxon>
        <taxon>Thomasclavelia</taxon>
    </lineage>
</organism>
<dbReference type="GO" id="GO:0006313">
    <property type="term" value="P:DNA transposition"/>
    <property type="evidence" value="ECO:0007669"/>
    <property type="project" value="InterPro"/>
</dbReference>
<dbReference type="InterPro" id="IPR002525">
    <property type="entry name" value="Transp_IS110-like_N"/>
</dbReference>
<dbReference type="Pfam" id="PF02371">
    <property type="entry name" value="Transposase_20"/>
    <property type="match status" value="1"/>
</dbReference>